<dbReference type="AlphaFoldDB" id="X1MJY9"/>
<accession>X1MJY9</accession>
<organism evidence="1">
    <name type="scientific">marine sediment metagenome</name>
    <dbReference type="NCBI Taxonomy" id="412755"/>
    <lineage>
        <taxon>unclassified sequences</taxon>
        <taxon>metagenomes</taxon>
        <taxon>ecological metagenomes</taxon>
    </lineage>
</organism>
<proteinExistence type="predicted"/>
<evidence type="ECO:0000313" key="1">
    <source>
        <dbReference type="EMBL" id="GAI31588.1"/>
    </source>
</evidence>
<protein>
    <submittedName>
        <fullName evidence="1">Uncharacterized protein</fullName>
    </submittedName>
</protein>
<reference evidence="1" key="1">
    <citation type="journal article" date="2014" name="Front. Microbiol.">
        <title>High frequency of phylogenetically diverse reductive dehalogenase-homologous genes in deep subseafloor sedimentary metagenomes.</title>
        <authorList>
            <person name="Kawai M."/>
            <person name="Futagami T."/>
            <person name="Toyoda A."/>
            <person name="Takaki Y."/>
            <person name="Nishi S."/>
            <person name="Hori S."/>
            <person name="Arai W."/>
            <person name="Tsubouchi T."/>
            <person name="Morono Y."/>
            <person name="Uchiyama I."/>
            <person name="Ito T."/>
            <person name="Fujiyama A."/>
            <person name="Inagaki F."/>
            <person name="Takami H."/>
        </authorList>
    </citation>
    <scope>NUCLEOTIDE SEQUENCE</scope>
    <source>
        <strain evidence="1">Expedition CK06-06</strain>
    </source>
</reference>
<sequence>MARRGSLSDFWRQDASDDRVRELTSVLRGSDSLIGVMGSGVRAVWSTNGESQTWWVRTKQGKPAEMRVFLDYSPLRDLTPPFYGEAVDEVIGYAAHEGGHCLWSSADAKSEVERLLSQRQAGRRVRNVSQSVEEILRVANILEDAFIDYHVGDEWPV</sequence>
<gene>
    <name evidence="1" type="ORF">S06H3_28879</name>
</gene>
<dbReference type="EMBL" id="BARV01016887">
    <property type="protein sequence ID" value="GAI31588.1"/>
    <property type="molecule type" value="Genomic_DNA"/>
</dbReference>
<feature type="non-terminal residue" evidence="1">
    <location>
        <position position="157"/>
    </location>
</feature>
<comment type="caution">
    <text evidence="1">The sequence shown here is derived from an EMBL/GenBank/DDBJ whole genome shotgun (WGS) entry which is preliminary data.</text>
</comment>
<name>X1MJY9_9ZZZZ</name>